<sequence length="109" mass="11884">MPGQYRAEILANGITVVAARDGIIERSIDNKRADDNGNARGKNAGANRGEHGRRRWKSANPTVYGSRAGGLDPCATDDRDSFVTPAAEERPAPKAARDSRRRAGFRFLF</sequence>
<evidence type="ECO:0000313" key="2">
    <source>
        <dbReference type="EMBL" id="SMG02543.1"/>
    </source>
</evidence>
<feature type="compositionally biased region" description="Basic and acidic residues" evidence="1">
    <location>
        <begin position="76"/>
        <end position="98"/>
    </location>
</feature>
<organism evidence="2 3">
    <name type="scientific">Burkholderia singularis</name>
    <dbReference type="NCBI Taxonomy" id="1503053"/>
    <lineage>
        <taxon>Bacteria</taxon>
        <taxon>Pseudomonadati</taxon>
        <taxon>Pseudomonadota</taxon>
        <taxon>Betaproteobacteria</taxon>
        <taxon>Burkholderiales</taxon>
        <taxon>Burkholderiaceae</taxon>
        <taxon>Burkholderia</taxon>
        <taxon>pseudomallei group</taxon>
    </lineage>
</organism>
<reference evidence="2 3" key="1">
    <citation type="submission" date="2017-04" db="EMBL/GenBank/DDBJ databases">
        <authorList>
            <person name="Afonso C.L."/>
            <person name="Miller P.J."/>
            <person name="Scott M.A."/>
            <person name="Spackman E."/>
            <person name="Goraichik I."/>
            <person name="Dimitrov K.M."/>
            <person name="Suarez D.L."/>
            <person name="Swayne D.E."/>
        </authorList>
    </citation>
    <scope>NUCLEOTIDE SEQUENCE [LARGE SCALE GENOMIC DNA]</scope>
    <source>
        <strain evidence="2">LMG 28154</strain>
    </source>
</reference>
<protein>
    <submittedName>
        <fullName evidence="2">Uncharacterized protein</fullName>
    </submittedName>
</protein>
<feature type="compositionally biased region" description="Low complexity" evidence="1">
    <location>
        <begin position="38"/>
        <end position="47"/>
    </location>
</feature>
<proteinExistence type="predicted"/>
<feature type="region of interest" description="Disordered" evidence="1">
    <location>
        <begin position="27"/>
        <end position="100"/>
    </location>
</feature>
<dbReference type="Proteomes" id="UP000198460">
    <property type="component" value="Unassembled WGS sequence"/>
</dbReference>
<name>A0A238HBZ9_9BURK</name>
<accession>A0A238HBZ9</accession>
<evidence type="ECO:0000256" key="1">
    <source>
        <dbReference type="SAM" id="MobiDB-lite"/>
    </source>
</evidence>
<gene>
    <name evidence="2" type="ORF">BSIN_0984</name>
</gene>
<dbReference type="AlphaFoldDB" id="A0A238HBZ9"/>
<dbReference type="EMBL" id="FXAN01000106">
    <property type="protein sequence ID" value="SMG02543.1"/>
    <property type="molecule type" value="Genomic_DNA"/>
</dbReference>
<evidence type="ECO:0000313" key="3">
    <source>
        <dbReference type="Proteomes" id="UP000198460"/>
    </source>
</evidence>
<feature type="compositionally biased region" description="Basic and acidic residues" evidence="1">
    <location>
        <begin position="27"/>
        <end position="37"/>
    </location>
</feature>